<protein>
    <submittedName>
        <fullName evidence="1">AAA family ATPase</fullName>
    </submittedName>
</protein>
<reference evidence="1 2" key="1">
    <citation type="submission" date="2020-09" db="EMBL/GenBank/DDBJ databases">
        <title>Genome sequencing and assembly of Pontibacter sp.</title>
        <authorList>
            <person name="Chhetri G."/>
        </authorList>
    </citation>
    <scope>NUCLEOTIDE SEQUENCE [LARGE SCALE GENOMIC DNA]</scope>
    <source>
        <strain evidence="1 2">JH31</strain>
    </source>
</reference>
<comment type="caution">
    <text evidence="1">The sequence shown here is derived from an EMBL/GenBank/DDBJ whole genome shotgun (WGS) entry which is preliminary data.</text>
</comment>
<dbReference type="Proteomes" id="UP000625551">
    <property type="component" value="Unassembled WGS sequence"/>
</dbReference>
<dbReference type="SUPFAM" id="SSF52540">
    <property type="entry name" value="P-loop containing nucleoside triphosphate hydrolases"/>
    <property type="match status" value="1"/>
</dbReference>
<accession>A0ABR7XEP0</accession>
<dbReference type="Pfam" id="PF13481">
    <property type="entry name" value="AAA_25"/>
    <property type="match status" value="1"/>
</dbReference>
<keyword evidence="2" id="KW-1185">Reference proteome</keyword>
<organism evidence="1 2">
    <name type="scientific">Pontibacter aquaedesilientis</name>
    <dbReference type="NCBI Taxonomy" id="2766980"/>
    <lineage>
        <taxon>Bacteria</taxon>
        <taxon>Pseudomonadati</taxon>
        <taxon>Bacteroidota</taxon>
        <taxon>Cytophagia</taxon>
        <taxon>Cytophagales</taxon>
        <taxon>Hymenobacteraceae</taxon>
        <taxon>Pontibacter</taxon>
    </lineage>
</organism>
<dbReference type="InterPro" id="IPR027417">
    <property type="entry name" value="P-loop_NTPase"/>
</dbReference>
<evidence type="ECO:0000313" key="2">
    <source>
        <dbReference type="Proteomes" id="UP000625551"/>
    </source>
</evidence>
<evidence type="ECO:0000313" key="1">
    <source>
        <dbReference type="EMBL" id="MBD1396749.1"/>
    </source>
</evidence>
<dbReference type="Gene3D" id="3.40.50.300">
    <property type="entry name" value="P-loop containing nucleotide triphosphate hydrolases"/>
    <property type="match status" value="1"/>
</dbReference>
<gene>
    <name evidence="1" type="ORF">H9Q13_06185</name>
</gene>
<dbReference type="EMBL" id="JACXAJ010000002">
    <property type="protein sequence ID" value="MBD1396749.1"/>
    <property type="molecule type" value="Genomic_DNA"/>
</dbReference>
<proteinExistence type="predicted"/>
<name>A0ABR7XEP0_9BACT</name>
<sequence>MANSEIVRMMKAFNVSQEEIDRHEKSVKSKVLLLRMLDEAIINLHEDLPYPKKCLEMVEDDGESFTLGTLGNFSLIIGKAKSRKSFLVGVVLAAALGKQLAEFKLTNHLPPDKRVVLHFDTEQGAHHVQQAAKRVLSLIGVKSAANLRPYCLRKYTPRERLEMIEHAIRNTPNVGFVVIDGIRDLVTSINDEEEATMLASKLLKWTEELNIHIVCVLHQNKGDNNARGHLGTELQNKAESVISVTKDSNNRDVSIVAPEFCRDKEFTPFAFEIDDAGLPKLVNNWKQKQESRSSRITSPAEVPSDVHDKVLSEVFAEQDTYNYTSLFKAIKSALRNQKINIGDNTAKDFVAYYQEKGSVVKEGKSGSRASFYKLVKSPV</sequence>